<dbReference type="PRINTS" id="PR00237">
    <property type="entry name" value="GPCRRHODOPSN"/>
</dbReference>
<dbReference type="Pfam" id="PF13853">
    <property type="entry name" value="7tm_4"/>
    <property type="match status" value="1"/>
</dbReference>
<evidence type="ECO:0000259" key="16">
    <source>
        <dbReference type="PROSITE" id="PS50262"/>
    </source>
</evidence>
<dbReference type="Proteomes" id="UP000515156">
    <property type="component" value="Chromosome 14"/>
</dbReference>
<evidence type="ECO:0000256" key="4">
    <source>
        <dbReference type="ARBA" id="ARBA00022606"/>
    </source>
</evidence>
<evidence type="ECO:0000256" key="7">
    <source>
        <dbReference type="ARBA" id="ARBA00022989"/>
    </source>
</evidence>
<gene>
    <name evidence="18" type="primary">LOC115457138</name>
</gene>
<feature type="domain" description="G-protein coupled receptors family 1 profile" evidence="16">
    <location>
        <begin position="40"/>
        <end position="290"/>
    </location>
</feature>
<feature type="transmembrane region" description="Helical" evidence="15">
    <location>
        <begin position="24"/>
        <end position="49"/>
    </location>
</feature>
<evidence type="ECO:0000256" key="3">
    <source>
        <dbReference type="ARBA" id="ARBA00022475"/>
    </source>
</evidence>
<name>A0A6P7WGP3_9AMPH</name>
<keyword evidence="4 15" id="KW-0716">Sensory transduction</keyword>
<evidence type="ECO:0000256" key="15">
    <source>
        <dbReference type="RuleBase" id="RU363047"/>
    </source>
</evidence>
<dbReference type="PRINTS" id="PR00245">
    <property type="entry name" value="OLFACTORYR"/>
</dbReference>
<feature type="transmembrane region" description="Helical" evidence="15">
    <location>
        <begin position="139"/>
        <end position="161"/>
    </location>
</feature>
<dbReference type="PROSITE" id="PS50262">
    <property type="entry name" value="G_PROTEIN_RECEP_F1_2"/>
    <property type="match status" value="1"/>
</dbReference>
<comment type="similarity">
    <text evidence="2 14">Belongs to the G-protein coupled receptor 1 family.</text>
</comment>
<protein>
    <recommendedName>
        <fullName evidence="15">Olfactory receptor</fullName>
    </recommendedName>
</protein>
<evidence type="ECO:0000256" key="13">
    <source>
        <dbReference type="ARBA" id="ARBA00023224"/>
    </source>
</evidence>
<feature type="transmembrane region" description="Helical" evidence="15">
    <location>
        <begin position="61"/>
        <end position="81"/>
    </location>
</feature>
<evidence type="ECO:0000256" key="1">
    <source>
        <dbReference type="ARBA" id="ARBA00004651"/>
    </source>
</evidence>
<evidence type="ECO:0000313" key="18">
    <source>
        <dbReference type="RefSeq" id="XP_030042422.1"/>
    </source>
</evidence>
<dbReference type="GO" id="GO:0004984">
    <property type="term" value="F:olfactory receptor activity"/>
    <property type="evidence" value="ECO:0007669"/>
    <property type="project" value="InterPro"/>
</dbReference>
<dbReference type="InParanoid" id="A0A6P7WGP3"/>
<dbReference type="KEGG" id="muo:115457138"/>
<proteinExistence type="inferred from homology"/>
<dbReference type="InterPro" id="IPR000276">
    <property type="entry name" value="GPCR_Rhodpsn"/>
</dbReference>
<dbReference type="FunFam" id="1.20.1070.10:FF:000001">
    <property type="entry name" value="Olfactory receptor"/>
    <property type="match status" value="1"/>
</dbReference>
<dbReference type="InterPro" id="IPR000725">
    <property type="entry name" value="Olfact_rcpt"/>
</dbReference>
<keyword evidence="7 15" id="KW-1133">Transmembrane helix</keyword>
<dbReference type="PANTHER" id="PTHR24242">
    <property type="entry name" value="G-PROTEIN COUPLED RECEPTOR"/>
    <property type="match status" value="1"/>
</dbReference>
<feature type="transmembrane region" description="Helical" evidence="15">
    <location>
        <begin position="199"/>
        <end position="220"/>
    </location>
</feature>
<evidence type="ECO:0000256" key="10">
    <source>
        <dbReference type="ARBA" id="ARBA00023157"/>
    </source>
</evidence>
<evidence type="ECO:0000256" key="6">
    <source>
        <dbReference type="ARBA" id="ARBA00022725"/>
    </source>
</evidence>
<dbReference type="PROSITE" id="PS00237">
    <property type="entry name" value="G_PROTEIN_RECEP_F1_1"/>
    <property type="match status" value="1"/>
</dbReference>
<dbReference type="CDD" id="cd13954">
    <property type="entry name" value="7tmA_OR"/>
    <property type="match status" value="1"/>
</dbReference>
<dbReference type="AlphaFoldDB" id="A0A6P7WGP3"/>
<keyword evidence="13 14" id="KW-0807">Transducer</keyword>
<dbReference type="GO" id="GO:0005886">
    <property type="term" value="C:plasma membrane"/>
    <property type="evidence" value="ECO:0007669"/>
    <property type="project" value="UniProtKB-SubCell"/>
</dbReference>
<keyword evidence="8 14" id="KW-0297">G-protein coupled receptor</keyword>
<dbReference type="GeneID" id="115457138"/>
<dbReference type="Gene3D" id="1.20.1070.10">
    <property type="entry name" value="Rhodopsin 7-helix transmembrane proteins"/>
    <property type="match status" value="1"/>
</dbReference>
<organism evidence="17 18">
    <name type="scientific">Microcaecilia unicolor</name>
    <dbReference type="NCBI Taxonomy" id="1415580"/>
    <lineage>
        <taxon>Eukaryota</taxon>
        <taxon>Metazoa</taxon>
        <taxon>Chordata</taxon>
        <taxon>Craniata</taxon>
        <taxon>Vertebrata</taxon>
        <taxon>Euteleostomi</taxon>
        <taxon>Amphibia</taxon>
        <taxon>Gymnophiona</taxon>
        <taxon>Siphonopidae</taxon>
        <taxon>Microcaecilia</taxon>
    </lineage>
</organism>
<dbReference type="InterPro" id="IPR017452">
    <property type="entry name" value="GPCR_Rhodpsn_7TM"/>
</dbReference>
<feature type="transmembrane region" description="Helical" evidence="15">
    <location>
        <begin position="273"/>
        <end position="292"/>
    </location>
</feature>
<keyword evidence="9 15" id="KW-0472">Membrane</keyword>
<accession>A0A6P7WGP3</accession>
<sequence>MEENRTVVVEFELLGFPTSPQLQVILFLLFLMIYILTLTENLLIIFLVFCDHNLHKPMYFFISNFSAVEIGFTTAAVPKLLSGFLMAKTTISLNCCLTQLYLFFSFGTVEVVFLAIMSFDRYLAICKPLHYSSVMNTRLCTILVIFCWITGFLWIVVPITLVSQLTFCSPNVMNHFICDTSPLFALACVRSYTIEMICYSFTSTMILLCFVLTSTSYIFIIKTILMTSSTTGRRKAFSTCTSHLTVVAIFYGSLIFMYVRTANAEAALDLDKVIALFYSVVTPLINPLIYSLRNKDVIKAVKKAIQNKAK</sequence>
<feature type="transmembrane region" description="Helical" evidence="15">
    <location>
        <begin position="101"/>
        <end position="119"/>
    </location>
</feature>
<dbReference type="InterPro" id="IPR050939">
    <property type="entry name" value="Olfactory_GPCR1"/>
</dbReference>
<keyword evidence="12" id="KW-0325">Glycoprotein</keyword>
<dbReference type="GO" id="GO:0004930">
    <property type="term" value="F:G protein-coupled receptor activity"/>
    <property type="evidence" value="ECO:0007669"/>
    <property type="project" value="UniProtKB-KW"/>
</dbReference>
<keyword evidence="10" id="KW-1015">Disulfide bond</keyword>
<dbReference type="FunFam" id="1.10.1220.70:FF:000001">
    <property type="entry name" value="Olfactory receptor"/>
    <property type="match status" value="1"/>
</dbReference>
<comment type="subcellular location">
    <subcellularLocation>
        <location evidence="1 15">Cell membrane</location>
        <topology evidence="1 15">Multi-pass membrane protein</topology>
    </subcellularLocation>
</comment>
<dbReference type="PANTHER" id="PTHR24242:SF359">
    <property type="entry name" value="ODORANT RECEPTOR-RELATED"/>
    <property type="match status" value="1"/>
</dbReference>
<keyword evidence="17" id="KW-1185">Reference proteome</keyword>
<dbReference type="FunCoup" id="A0A6P7WGP3">
    <property type="interactions" value="385"/>
</dbReference>
<evidence type="ECO:0000256" key="11">
    <source>
        <dbReference type="ARBA" id="ARBA00023170"/>
    </source>
</evidence>
<keyword evidence="3 15" id="KW-1003">Cell membrane</keyword>
<evidence type="ECO:0000256" key="2">
    <source>
        <dbReference type="ARBA" id="ARBA00010663"/>
    </source>
</evidence>
<feature type="transmembrane region" description="Helical" evidence="15">
    <location>
        <begin position="241"/>
        <end position="261"/>
    </location>
</feature>
<dbReference type="SUPFAM" id="SSF81321">
    <property type="entry name" value="Family A G protein-coupled receptor-like"/>
    <property type="match status" value="1"/>
</dbReference>
<evidence type="ECO:0000313" key="17">
    <source>
        <dbReference type="Proteomes" id="UP000515156"/>
    </source>
</evidence>
<evidence type="ECO:0000256" key="8">
    <source>
        <dbReference type="ARBA" id="ARBA00023040"/>
    </source>
</evidence>
<evidence type="ECO:0000256" key="9">
    <source>
        <dbReference type="ARBA" id="ARBA00023136"/>
    </source>
</evidence>
<evidence type="ECO:0000256" key="12">
    <source>
        <dbReference type="ARBA" id="ARBA00023180"/>
    </source>
</evidence>
<keyword evidence="11 14" id="KW-0675">Receptor</keyword>
<dbReference type="OrthoDB" id="9890243at2759"/>
<dbReference type="RefSeq" id="XP_030042422.1">
    <property type="nucleotide sequence ID" value="XM_030186562.1"/>
</dbReference>
<reference evidence="18" key="1">
    <citation type="submission" date="2025-08" db="UniProtKB">
        <authorList>
            <consortium name="RefSeq"/>
        </authorList>
    </citation>
    <scope>IDENTIFICATION</scope>
</reference>
<keyword evidence="6 15" id="KW-0552">Olfaction</keyword>
<keyword evidence="5 14" id="KW-0812">Transmembrane</keyword>
<evidence type="ECO:0000256" key="5">
    <source>
        <dbReference type="ARBA" id="ARBA00022692"/>
    </source>
</evidence>
<evidence type="ECO:0000256" key="14">
    <source>
        <dbReference type="RuleBase" id="RU000688"/>
    </source>
</evidence>